<dbReference type="RefSeq" id="WP_093915718.1">
    <property type="nucleotide sequence ID" value="NZ_FPAJ01000002.1"/>
</dbReference>
<sequence>MRDFYGTTLANGLMLGTAQYPSPAILADAFARSTASVATVSLRRESGRNRGGQDFWKLVQGLGVHILPNTAGCHSVKEAVTTAHMAREVFDTKWIKLEVIGEEDTLQPDVFGLVEAARILSEDGFQVFPYTTEDLVVADKLLQAGCEVLMPWGAPIGSGLGLNNLFGLRAMRAHFPDVPLVIDAGLGLPSQAAQAMEMGFDAVLLNTAVAKAGDPAAMAAAFAMAVSAGQLAHTADPMEPRDMAAPSTPVIGKAFLE</sequence>
<evidence type="ECO:0000256" key="7">
    <source>
        <dbReference type="ARBA" id="ARBA00049897"/>
    </source>
</evidence>
<dbReference type="EC" id="2.8.1.10" evidence="3 8"/>
<protein>
    <recommendedName>
        <fullName evidence="3 8">Thiazole synthase</fullName>
        <ecNumber evidence="3 8">2.8.1.10</ecNumber>
    </recommendedName>
</protein>
<dbReference type="InterPro" id="IPR013785">
    <property type="entry name" value="Aldolase_TIM"/>
</dbReference>
<dbReference type="InterPro" id="IPR033983">
    <property type="entry name" value="Thiazole_synthase_ThiG"/>
</dbReference>
<comment type="subcellular location">
    <subcellularLocation>
        <location evidence="8">Cytoplasm</location>
    </subcellularLocation>
</comment>
<keyword evidence="5 8" id="KW-0784">Thiamine biosynthesis</keyword>
<feature type="binding site" evidence="8">
    <location>
        <position position="157"/>
    </location>
    <ligand>
        <name>1-deoxy-D-xylulose 5-phosphate</name>
        <dbReference type="ChEBI" id="CHEBI:57792"/>
    </ligand>
</feature>
<evidence type="ECO:0000313" key="11">
    <source>
        <dbReference type="Proteomes" id="UP000199239"/>
    </source>
</evidence>
<dbReference type="SUPFAM" id="SSF110399">
    <property type="entry name" value="ThiG-like"/>
    <property type="match status" value="1"/>
</dbReference>
<proteinExistence type="inferred from homology"/>
<feature type="active site" description="Schiff-base intermediate with DXP" evidence="8">
    <location>
        <position position="96"/>
    </location>
</feature>
<evidence type="ECO:0000256" key="4">
    <source>
        <dbReference type="ARBA" id="ARBA00022679"/>
    </source>
</evidence>
<dbReference type="Gene3D" id="3.20.20.70">
    <property type="entry name" value="Aldolase class I"/>
    <property type="match status" value="1"/>
</dbReference>
<dbReference type="Pfam" id="PF05690">
    <property type="entry name" value="ThiG"/>
    <property type="match status" value="1"/>
</dbReference>
<evidence type="ECO:0000256" key="8">
    <source>
        <dbReference type="HAMAP-Rule" id="MF_00443"/>
    </source>
</evidence>
<dbReference type="AlphaFoldDB" id="A0A1I6RUP8"/>
<dbReference type="GO" id="GO:0005737">
    <property type="term" value="C:cytoplasm"/>
    <property type="evidence" value="ECO:0007669"/>
    <property type="project" value="UniProtKB-SubCell"/>
</dbReference>
<evidence type="ECO:0000259" key="9">
    <source>
        <dbReference type="Pfam" id="PF05690"/>
    </source>
</evidence>
<dbReference type="STRING" id="394264.SAMN04488040_1498"/>
<dbReference type="OrthoDB" id="9805935at2"/>
<dbReference type="HAMAP" id="MF_00443">
    <property type="entry name" value="ThiG"/>
    <property type="match status" value="1"/>
</dbReference>
<dbReference type="UniPathway" id="UPA00060"/>
<keyword evidence="4 8" id="KW-0808">Transferase</keyword>
<evidence type="ECO:0000256" key="2">
    <source>
        <dbReference type="ARBA" id="ARBA00004948"/>
    </source>
</evidence>
<comment type="similarity">
    <text evidence="8">Belongs to the ThiG family.</text>
</comment>
<organism evidence="10 11">
    <name type="scientific">Sulfitobacter marinus</name>
    <dbReference type="NCBI Taxonomy" id="394264"/>
    <lineage>
        <taxon>Bacteria</taxon>
        <taxon>Pseudomonadati</taxon>
        <taxon>Pseudomonadota</taxon>
        <taxon>Alphaproteobacteria</taxon>
        <taxon>Rhodobacterales</taxon>
        <taxon>Roseobacteraceae</taxon>
        <taxon>Sulfitobacter</taxon>
    </lineage>
</organism>
<dbReference type="CDD" id="cd04728">
    <property type="entry name" value="ThiG"/>
    <property type="match status" value="1"/>
</dbReference>
<dbReference type="InterPro" id="IPR008867">
    <property type="entry name" value="ThiG"/>
</dbReference>
<evidence type="ECO:0000313" key="10">
    <source>
        <dbReference type="EMBL" id="SFS68168.1"/>
    </source>
</evidence>
<evidence type="ECO:0000256" key="3">
    <source>
        <dbReference type="ARBA" id="ARBA00011960"/>
    </source>
</evidence>
<keyword evidence="11" id="KW-1185">Reference proteome</keyword>
<keyword evidence="6 8" id="KW-0704">Schiff base</keyword>
<gene>
    <name evidence="8" type="primary">thiG</name>
    <name evidence="10" type="ORF">SAMN04488040_1498</name>
</gene>
<dbReference type="PANTHER" id="PTHR34266:SF2">
    <property type="entry name" value="THIAZOLE SYNTHASE"/>
    <property type="match status" value="1"/>
</dbReference>
<keyword evidence="8" id="KW-0963">Cytoplasm</keyword>
<feature type="binding site" evidence="8">
    <location>
        <begin position="206"/>
        <end position="207"/>
    </location>
    <ligand>
        <name>1-deoxy-D-xylulose 5-phosphate</name>
        <dbReference type="ChEBI" id="CHEBI:57792"/>
    </ligand>
</feature>
<comment type="function">
    <text evidence="1 8">Catalyzes the rearrangement of 1-deoxy-D-xylulose 5-phosphate (DXP) to produce the thiazole phosphate moiety of thiamine. Sulfur is provided by the thiocarboxylate moiety of the carrier protein ThiS. In vitro, sulfur can be provided by H(2)S.</text>
</comment>
<comment type="pathway">
    <text evidence="2 8">Cofactor biosynthesis; thiamine diphosphate biosynthesis.</text>
</comment>
<dbReference type="GO" id="GO:1990107">
    <property type="term" value="F:thiazole synthase activity"/>
    <property type="evidence" value="ECO:0007669"/>
    <property type="project" value="UniProtKB-EC"/>
</dbReference>
<comment type="subunit">
    <text evidence="8">Homotetramer. Forms heterodimers with either ThiH or ThiS.</text>
</comment>
<reference evidence="11" key="1">
    <citation type="submission" date="2016-10" db="EMBL/GenBank/DDBJ databases">
        <authorList>
            <person name="Varghese N."/>
            <person name="Submissions S."/>
        </authorList>
    </citation>
    <scope>NUCLEOTIDE SEQUENCE [LARGE SCALE GENOMIC DNA]</scope>
    <source>
        <strain evidence="11">DSM 23422</strain>
    </source>
</reference>
<evidence type="ECO:0000256" key="5">
    <source>
        <dbReference type="ARBA" id="ARBA00022977"/>
    </source>
</evidence>
<accession>A0A1I6RUP8</accession>
<name>A0A1I6RUP8_9RHOB</name>
<evidence type="ECO:0000256" key="1">
    <source>
        <dbReference type="ARBA" id="ARBA00002834"/>
    </source>
</evidence>
<dbReference type="GO" id="GO:0009229">
    <property type="term" value="P:thiamine diphosphate biosynthetic process"/>
    <property type="evidence" value="ECO:0007669"/>
    <property type="project" value="UniProtKB-UniRule"/>
</dbReference>
<comment type="catalytic activity">
    <reaction evidence="7 8">
        <text>[ThiS sulfur-carrier protein]-C-terminal-Gly-aminoethanethioate + 2-iminoacetate + 1-deoxy-D-xylulose 5-phosphate = [ThiS sulfur-carrier protein]-C-terminal Gly-Gly + 2-[(2R,5Z)-2-carboxy-4-methylthiazol-5(2H)-ylidene]ethyl phosphate + 2 H2O + H(+)</text>
        <dbReference type="Rhea" id="RHEA:26297"/>
        <dbReference type="Rhea" id="RHEA-COMP:12909"/>
        <dbReference type="Rhea" id="RHEA-COMP:19908"/>
        <dbReference type="ChEBI" id="CHEBI:15377"/>
        <dbReference type="ChEBI" id="CHEBI:15378"/>
        <dbReference type="ChEBI" id="CHEBI:57792"/>
        <dbReference type="ChEBI" id="CHEBI:62899"/>
        <dbReference type="ChEBI" id="CHEBI:77846"/>
        <dbReference type="ChEBI" id="CHEBI:90778"/>
        <dbReference type="ChEBI" id="CHEBI:232372"/>
        <dbReference type="EC" id="2.8.1.10"/>
    </reaction>
</comment>
<dbReference type="PANTHER" id="PTHR34266">
    <property type="entry name" value="THIAZOLE SYNTHASE"/>
    <property type="match status" value="1"/>
</dbReference>
<dbReference type="Proteomes" id="UP000199239">
    <property type="component" value="Unassembled WGS sequence"/>
</dbReference>
<dbReference type="EMBL" id="FPAJ01000002">
    <property type="protein sequence ID" value="SFS68168.1"/>
    <property type="molecule type" value="Genomic_DNA"/>
</dbReference>
<feature type="binding site" evidence="8">
    <location>
        <begin position="184"/>
        <end position="185"/>
    </location>
    <ligand>
        <name>1-deoxy-D-xylulose 5-phosphate</name>
        <dbReference type="ChEBI" id="CHEBI:57792"/>
    </ligand>
</feature>
<evidence type="ECO:0000256" key="6">
    <source>
        <dbReference type="ARBA" id="ARBA00023270"/>
    </source>
</evidence>
<feature type="domain" description="Thiazole synthase ThiG" evidence="9">
    <location>
        <begin position="5"/>
        <end position="249"/>
    </location>
</feature>